<dbReference type="Pfam" id="PF01351">
    <property type="entry name" value="RNase_HII"/>
    <property type="match status" value="1"/>
</dbReference>
<feature type="binding site" evidence="12">
    <location>
        <position position="247"/>
    </location>
    <ligand>
        <name>a divalent metal cation</name>
        <dbReference type="ChEBI" id="CHEBI:60240"/>
    </ligand>
</feature>
<dbReference type="AlphaFoldDB" id="A0A495AC25"/>
<keyword evidence="6" id="KW-0963">Cytoplasm</keyword>
<comment type="cofactor">
    <cofactor evidence="2">
        <name>Mg(2+)</name>
        <dbReference type="ChEBI" id="CHEBI:18420"/>
    </cofactor>
</comment>
<gene>
    <name evidence="16" type="ORF">C1C97_002725</name>
</gene>
<keyword evidence="9 12" id="KW-0255">Endonuclease</keyword>
<feature type="compositionally biased region" description="Low complexity" evidence="14">
    <location>
        <begin position="71"/>
        <end position="105"/>
    </location>
</feature>
<dbReference type="Proteomes" id="UP000249516">
    <property type="component" value="Unassembled WGS sequence"/>
</dbReference>
<dbReference type="EC" id="3.1.26.4" evidence="13"/>
<evidence type="ECO:0000256" key="12">
    <source>
        <dbReference type="PROSITE-ProRule" id="PRU01319"/>
    </source>
</evidence>
<feature type="compositionally biased region" description="Basic and acidic residues" evidence="14">
    <location>
        <begin position="1"/>
        <end position="12"/>
    </location>
</feature>
<dbReference type="NCBIfam" id="NF000595">
    <property type="entry name" value="PRK00015.1-3"/>
    <property type="match status" value="1"/>
</dbReference>
<feature type="compositionally biased region" description="Low complexity" evidence="14">
    <location>
        <begin position="218"/>
        <end position="227"/>
    </location>
</feature>
<reference evidence="16 17" key="1">
    <citation type="submission" date="2018-10" db="EMBL/GenBank/DDBJ databases">
        <title>Kocuria tytouropygialis sp. nov., isolated from the uropygial gland of an American barn owl (Tyto furcata).</title>
        <authorList>
            <person name="Braun M.S."/>
            <person name="Wang E."/>
            <person name="Zimmermann S."/>
            <person name="Wagner H."/>
            <person name="Wink M."/>
        </authorList>
    </citation>
    <scope>NUCLEOTIDE SEQUENCE [LARGE SCALE GENOMIC DNA]</scope>
    <source>
        <strain evidence="16 17">442</strain>
    </source>
</reference>
<feature type="binding site" evidence="12">
    <location>
        <position position="377"/>
    </location>
    <ligand>
        <name>a divalent metal cation</name>
        <dbReference type="ChEBI" id="CHEBI:60240"/>
    </ligand>
</feature>
<dbReference type="SUPFAM" id="SSF53098">
    <property type="entry name" value="Ribonuclease H-like"/>
    <property type="match status" value="1"/>
</dbReference>
<evidence type="ECO:0000256" key="14">
    <source>
        <dbReference type="SAM" id="MobiDB-lite"/>
    </source>
</evidence>
<protein>
    <recommendedName>
        <fullName evidence="13">Ribonuclease</fullName>
        <ecNumber evidence="13">3.1.26.4</ecNumber>
    </recommendedName>
</protein>
<dbReference type="GO" id="GO:0032299">
    <property type="term" value="C:ribonuclease H2 complex"/>
    <property type="evidence" value="ECO:0007669"/>
    <property type="project" value="TreeGrafter"/>
</dbReference>
<accession>A0A495AC25</accession>
<dbReference type="InterPro" id="IPR001352">
    <property type="entry name" value="RNase_HII/HIII"/>
</dbReference>
<dbReference type="PANTHER" id="PTHR10954">
    <property type="entry name" value="RIBONUCLEASE H2 SUBUNIT A"/>
    <property type="match status" value="1"/>
</dbReference>
<evidence type="ECO:0000256" key="7">
    <source>
        <dbReference type="ARBA" id="ARBA00022722"/>
    </source>
</evidence>
<dbReference type="InterPro" id="IPR022898">
    <property type="entry name" value="RNase_HII"/>
</dbReference>
<evidence type="ECO:0000313" key="16">
    <source>
        <dbReference type="EMBL" id="RKQ37160.1"/>
    </source>
</evidence>
<evidence type="ECO:0000256" key="1">
    <source>
        <dbReference type="ARBA" id="ARBA00000077"/>
    </source>
</evidence>
<comment type="function">
    <text evidence="3 13">Endonuclease that specifically degrades the RNA of RNA-DNA hybrids.</text>
</comment>
<comment type="subcellular location">
    <subcellularLocation>
        <location evidence="4">Cytoplasm</location>
    </subcellularLocation>
</comment>
<evidence type="ECO:0000256" key="8">
    <source>
        <dbReference type="ARBA" id="ARBA00022723"/>
    </source>
</evidence>
<comment type="similarity">
    <text evidence="5 13">Belongs to the RNase HII family.</text>
</comment>
<feature type="region of interest" description="Disordered" evidence="14">
    <location>
        <begin position="150"/>
        <end position="169"/>
    </location>
</feature>
<dbReference type="GO" id="GO:0046872">
    <property type="term" value="F:metal ion binding"/>
    <property type="evidence" value="ECO:0007669"/>
    <property type="project" value="UniProtKB-KW"/>
</dbReference>
<dbReference type="EMBL" id="PNJG02000001">
    <property type="protein sequence ID" value="RKQ37160.1"/>
    <property type="molecule type" value="Genomic_DNA"/>
</dbReference>
<keyword evidence="11" id="KW-0464">Manganese</keyword>
<dbReference type="InterPro" id="IPR024567">
    <property type="entry name" value="RNase_HII/HIII_dom"/>
</dbReference>
<keyword evidence="7 12" id="KW-0540">Nuclease</keyword>
<dbReference type="GO" id="GO:0004523">
    <property type="term" value="F:RNA-DNA hybrid ribonuclease activity"/>
    <property type="evidence" value="ECO:0007669"/>
    <property type="project" value="UniProtKB-UniRule"/>
</dbReference>
<feature type="region of interest" description="Disordered" evidence="14">
    <location>
        <begin position="1"/>
        <end position="139"/>
    </location>
</feature>
<dbReference type="GO" id="GO:0043137">
    <property type="term" value="P:DNA replication, removal of RNA primer"/>
    <property type="evidence" value="ECO:0007669"/>
    <property type="project" value="TreeGrafter"/>
</dbReference>
<dbReference type="GO" id="GO:0005737">
    <property type="term" value="C:cytoplasm"/>
    <property type="evidence" value="ECO:0007669"/>
    <property type="project" value="UniProtKB-SubCell"/>
</dbReference>
<keyword evidence="10 12" id="KW-0378">Hydrolase</keyword>
<evidence type="ECO:0000256" key="13">
    <source>
        <dbReference type="RuleBase" id="RU003515"/>
    </source>
</evidence>
<evidence type="ECO:0000256" key="10">
    <source>
        <dbReference type="ARBA" id="ARBA00022801"/>
    </source>
</evidence>
<dbReference type="CDD" id="cd07182">
    <property type="entry name" value="RNase_HII_bacteria_HII_like"/>
    <property type="match status" value="1"/>
</dbReference>
<sequence>MGCRQGDPDRGGPRPAHRVRGQDLPDPRLLHPLGFHGADAPARRPDLRQRPGRPHGQHRPWRRRGLRRHPGVAPRDAGRPAQPGAAGPRIRGPAAGQQPAGPGQACDRGGQGPRDVLRRVRQGHGQRQGTRRALPLPRRRTLRLPVRRHRPPGQLLRHGRPPQRLRGLPLPHRHRHRVRAQGRRRGHGLRDRVAAGPLRVPAQPRGRLPGRPRRRRPVSPARSAAAPTLALERELSANGARFVAGMDEVGRGALAGPASVGLVVLDVPALPGEDPESAPPPTRSAAQVAGRSTTSPDPAPYAPPPWEGIRDSKALSAARRAELAPGIGRWAAATAVGHAQPHEIDELGITAALRLAGLRALAAVRKNGARVDALILDGSHNWLDTAPVLGQSDSPVPLPPVVRTLVRADSACVSVAAASVLAKVERDALMVELDAAHPEYGWASNKGYGSAAHRAALADRGVTPQHRRSWNLGAG</sequence>
<comment type="caution">
    <text evidence="16">The sequence shown here is derived from an EMBL/GenBank/DDBJ whole genome shotgun (WGS) entry which is preliminary data.</text>
</comment>
<comment type="cofactor">
    <cofactor evidence="12">
        <name>Mn(2+)</name>
        <dbReference type="ChEBI" id="CHEBI:29035"/>
    </cofactor>
    <cofactor evidence="12">
        <name>Mg(2+)</name>
        <dbReference type="ChEBI" id="CHEBI:18420"/>
    </cofactor>
    <text evidence="12">Manganese or magnesium. Binds 1 divalent metal ion per monomer in the absence of substrate. May bind a second metal ion after substrate binding.</text>
</comment>
<evidence type="ECO:0000256" key="4">
    <source>
        <dbReference type="ARBA" id="ARBA00004496"/>
    </source>
</evidence>
<feature type="domain" description="RNase H type-2" evidence="15">
    <location>
        <begin position="241"/>
        <end position="475"/>
    </location>
</feature>
<dbReference type="InterPro" id="IPR036397">
    <property type="entry name" value="RNaseH_sf"/>
</dbReference>
<evidence type="ECO:0000313" key="17">
    <source>
        <dbReference type="Proteomes" id="UP000249516"/>
    </source>
</evidence>
<keyword evidence="8 12" id="KW-0479">Metal-binding</keyword>
<evidence type="ECO:0000259" key="15">
    <source>
        <dbReference type="PROSITE" id="PS51975"/>
    </source>
</evidence>
<evidence type="ECO:0000256" key="11">
    <source>
        <dbReference type="ARBA" id="ARBA00023211"/>
    </source>
</evidence>
<proteinExistence type="inferred from homology"/>
<organism evidence="16 17">
    <name type="scientific">Kocuria tytonis</name>
    <dbReference type="NCBI Taxonomy" id="2054280"/>
    <lineage>
        <taxon>Bacteria</taxon>
        <taxon>Bacillati</taxon>
        <taxon>Actinomycetota</taxon>
        <taxon>Actinomycetes</taxon>
        <taxon>Micrococcales</taxon>
        <taxon>Micrococcaceae</taxon>
        <taxon>Kocuria</taxon>
    </lineage>
</organism>
<keyword evidence="17" id="KW-1185">Reference proteome</keyword>
<evidence type="ECO:0000256" key="2">
    <source>
        <dbReference type="ARBA" id="ARBA00001946"/>
    </source>
</evidence>
<comment type="catalytic activity">
    <reaction evidence="1 12 13">
        <text>Endonucleolytic cleavage to 5'-phosphomonoester.</text>
        <dbReference type="EC" id="3.1.26.4"/>
    </reaction>
</comment>
<dbReference type="OrthoDB" id="9803420at2"/>
<dbReference type="GO" id="GO:0003723">
    <property type="term" value="F:RNA binding"/>
    <property type="evidence" value="ECO:0007669"/>
    <property type="project" value="UniProtKB-UniRule"/>
</dbReference>
<evidence type="ECO:0000256" key="9">
    <source>
        <dbReference type="ARBA" id="ARBA00022759"/>
    </source>
</evidence>
<evidence type="ECO:0000256" key="6">
    <source>
        <dbReference type="ARBA" id="ARBA00022490"/>
    </source>
</evidence>
<feature type="compositionally biased region" description="Basic residues" evidence="14">
    <location>
        <begin position="150"/>
        <end position="163"/>
    </location>
</feature>
<dbReference type="InterPro" id="IPR012337">
    <property type="entry name" value="RNaseH-like_sf"/>
</dbReference>
<feature type="region of interest" description="Disordered" evidence="14">
    <location>
        <begin position="199"/>
        <end position="230"/>
    </location>
</feature>
<evidence type="ECO:0000256" key="5">
    <source>
        <dbReference type="ARBA" id="ARBA00007383"/>
    </source>
</evidence>
<dbReference type="PANTHER" id="PTHR10954:SF18">
    <property type="entry name" value="RIBONUCLEASE HII"/>
    <property type="match status" value="1"/>
</dbReference>
<feature type="compositionally biased region" description="Low complexity" evidence="14">
    <location>
        <begin position="125"/>
        <end position="136"/>
    </location>
</feature>
<feature type="compositionally biased region" description="Basic residues" evidence="14">
    <location>
        <begin position="50"/>
        <end position="70"/>
    </location>
</feature>
<feature type="compositionally biased region" description="Basic residues" evidence="14">
    <location>
        <begin position="208"/>
        <end position="217"/>
    </location>
</feature>
<feature type="compositionally biased region" description="Basic and acidic residues" evidence="14">
    <location>
        <begin position="20"/>
        <end position="29"/>
    </location>
</feature>
<dbReference type="PROSITE" id="PS51975">
    <property type="entry name" value="RNASE_H_2"/>
    <property type="match status" value="1"/>
</dbReference>
<feature type="compositionally biased region" description="Pro residues" evidence="14">
    <location>
        <begin position="297"/>
        <end position="306"/>
    </location>
</feature>
<evidence type="ECO:0000256" key="3">
    <source>
        <dbReference type="ARBA" id="ARBA00004065"/>
    </source>
</evidence>
<dbReference type="GO" id="GO:0006298">
    <property type="term" value="P:mismatch repair"/>
    <property type="evidence" value="ECO:0007669"/>
    <property type="project" value="TreeGrafter"/>
</dbReference>
<dbReference type="Gene3D" id="3.30.420.10">
    <property type="entry name" value="Ribonuclease H-like superfamily/Ribonuclease H"/>
    <property type="match status" value="1"/>
</dbReference>
<feature type="region of interest" description="Disordered" evidence="14">
    <location>
        <begin position="271"/>
        <end position="309"/>
    </location>
</feature>
<name>A0A495AC25_9MICC</name>
<feature type="binding site" evidence="12">
    <location>
        <position position="248"/>
    </location>
    <ligand>
        <name>a divalent metal cation</name>
        <dbReference type="ChEBI" id="CHEBI:60240"/>
    </ligand>
</feature>